<proteinExistence type="predicted"/>
<sequence length="26" mass="3109">MLMEIQVQDSEISQYRIHEDNWAVSS</sequence>
<evidence type="ECO:0000313" key="1">
    <source>
        <dbReference type="EMBL" id="JAD70468.1"/>
    </source>
</evidence>
<dbReference type="EMBL" id="GBRH01227427">
    <property type="protein sequence ID" value="JAD70468.1"/>
    <property type="molecule type" value="Transcribed_RNA"/>
</dbReference>
<protein>
    <submittedName>
        <fullName evidence="1">Uncharacterized protein</fullName>
    </submittedName>
</protein>
<reference evidence="1" key="1">
    <citation type="submission" date="2014-09" db="EMBL/GenBank/DDBJ databases">
        <authorList>
            <person name="Magalhaes I.L.F."/>
            <person name="Oliveira U."/>
            <person name="Santos F.R."/>
            <person name="Vidigal T.H.D.A."/>
            <person name="Brescovit A.D."/>
            <person name="Santos A.J."/>
        </authorList>
    </citation>
    <scope>NUCLEOTIDE SEQUENCE</scope>
    <source>
        <tissue evidence="1">Shoot tissue taken approximately 20 cm above the soil surface</tissue>
    </source>
</reference>
<reference evidence="1" key="2">
    <citation type="journal article" date="2015" name="Data Brief">
        <title>Shoot transcriptome of the giant reed, Arundo donax.</title>
        <authorList>
            <person name="Barrero R.A."/>
            <person name="Guerrero F.D."/>
            <person name="Moolhuijzen P."/>
            <person name="Goolsby J.A."/>
            <person name="Tidwell J."/>
            <person name="Bellgard S.E."/>
            <person name="Bellgard M.I."/>
        </authorList>
    </citation>
    <scope>NUCLEOTIDE SEQUENCE</scope>
    <source>
        <tissue evidence="1">Shoot tissue taken approximately 20 cm above the soil surface</tissue>
    </source>
</reference>
<name>A0A0A9C7N3_ARUDO</name>
<accession>A0A0A9C7N3</accession>
<organism evidence="1">
    <name type="scientific">Arundo donax</name>
    <name type="common">Giant reed</name>
    <name type="synonym">Donax arundinaceus</name>
    <dbReference type="NCBI Taxonomy" id="35708"/>
    <lineage>
        <taxon>Eukaryota</taxon>
        <taxon>Viridiplantae</taxon>
        <taxon>Streptophyta</taxon>
        <taxon>Embryophyta</taxon>
        <taxon>Tracheophyta</taxon>
        <taxon>Spermatophyta</taxon>
        <taxon>Magnoliopsida</taxon>
        <taxon>Liliopsida</taxon>
        <taxon>Poales</taxon>
        <taxon>Poaceae</taxon>
        <taxon>PACMAD clade</taxon>
        <taxon>Arundinoideae</taxon>
        <taxon>Arundineae</taxon>
        <taxon>Arundo</taxon>
    </lineage>
</organism>
<dbReference type="AlphaFoldDB" id="A0A0A9C7N3"/>